<accession>A0AAD3SHK3</accession>
<evidence type="ECO:0000256" key="1">
    <source>
        <dbReference type="SAM" id="MobiDB-lite"/>
    </source>
</evidence>
<evidence type="ECO:0000313" key="2">
    <source>
        <dbReference type="EMBL" id="GMH10631.1"/>
    </source>
</evidence>
<dbReference type="EMBL" id="BSYO01000010">
    <property type="protein sequence ID" value="GMH10631.1"/>
    <property type="molecule type" value="Genomic_DNA"/>
</dbReference>
<keyword evidence="3" id="KW-1185">Reference proteome</keyword>
<dbReference type="Proteomes" id="UP001279734">
    <property type="component" value="Unassembled WGS sequence"/>
</dbReference>
<protein>
    <submittedName>
        <fullName evidence="2">Uncharacterized protein</fullName>
    </submittedName>
</protein>
<comment type="caution">
    <text evidence="2">The sequence shown here is derived from an EMBL/GenBank/DDBJ whole genome shotgun (WGS) entry which is preliminary data.</text>
</comment>
<reference evidence="2" key="1">
    <citation type="submission" date="2023-05" db="EMBL/GenBank/DDBJ databases">
        <title>Nepenthes gracilis genome sequencing.</title>
        <authorList>
            <person name="Fukushima K."/>
        </authorList>
    </citation>
    <scope>NUCLEOTIDE SEQUENCE</scope>
    <source>
        <strain evidence="2">SING2019-196</strain>
    </source>
</reference>
<gene>
    <name evidence="2" type="ORF">Nepgr_012472</name>
</gene>
<evidence type="ECO:0000313" key="3">
    <source>
        <dbReference type="Proteomes" id="UP001279734"/>
    </source>
</evidence>
<dbReference type="AlphaFoldDB" id="A0AAD3SHK3"/>
<feature type="region of interest" description="Disordered" evidence="1">
    <location>
        <begin position="188"/>
        <end position="207"/>
    </location>
</feature>
<proteinExistence type="predicted"/>
<name>A0AAD3SHK3_NEPGR</name>
<sequence length="207" mass="21929">MRQPGMWSRFLPLSSLPHIAVVFCQLWIPITVSISLCLMPSSALKLAWAMRLYLPRQTEFWDPPSSATSSPSSQPSLLLDSVFPTLSASRTLATKPRWSSANGAPSAPTMGVLSNFPTPPSFQSAYVSSRVQIERPDSGVDPGVAQGEVDGSHPLPINLDFVVSGNGLARPDHSPDVSSPCRSKPMVACGSEVGAPPMANSASPSQS</sequence>
<organism evidence="2 3">
    <name type="scientific">Nepenthes gracilis</name>
    <name type="common">Slender pitcher plant</name>
    <dbReference type="NCBI Taxonomy" id="150966"/>
    <lineage>
        <taxon>Eukaryota</taxon>
        <taxon>Viridiplantae</taxon>
        <taxon>Streptophyta</taxon>
        <taxon>Embryophyta</taxon>
        <taxon>Tracheophyta</taxon>
        <taxon>Spermatophyta</taxon>
        <taxon>Magnoliopsida</taxon>
        <taxon>eudicotyledons</taxon>
        <taxon>Gunneridae</taxon>
        <taxon>Pentapetalae</taxon>
        <taxon>Caryophyllales</taxon>
        <taxon>Nepenthaceae</taxon>
        <taxon>Nepenthes</taxon>
    </lineage>
</organism>